<dbReference type="AlphaFoldDB" id="A0AAJ0AF15"/>
<keyword evidence="3" id="KW-1185">Reference proteome</keyword>
<dbReference type="Proteomes" id="UP001224890">
    <property type="component" value="Unassembled WGS sequence"/>
</dbReference>
<evidence type="ECO:0000313" key="3">
    <source>
        <dbReference type="Proteomes" id="UP001224890"/>
    </source>
</evidence>
<dbReference type="GeneID" id="85457224"/>
<proteinExistence type="predicted"/>
<protein>
    <submittedName>
        <fullName evidence="2">Uncharacterized protein</fullName>
    </submittedName>
</protein>
<feature type="compositionally biased region" description="Basic residues" evidence="1">
    <location>
        <begin position="1"/>
        <end position="26"/>
    </location>
</feature>
<feature type="region of interest" description="Disordered" evidence="1">
    <location>
        <begin position="1"/>
        <end position="36"/>
    </location>
</feature>
<gene>
    <name evidence="2" type="ORF">BDP55DRAFT_634713</name>
</gene>
<dbReference type="RefSeq" id="XP_060426704.1">
    <property type="nucleotide sequence ID" value="XM_060572698.1"/>
</dbReference>
<accession>A0AAJ0AF15</accession>
<sequence length="101" mass="11597">MGRLNHHHKGSNNSRSSHKRQSRLGHHNSEQASRQFLKLLPRFQKRPKHRLSSTHIRVEYDNSGNEGDELPVFPYGPHVVPKAPEVASLASYIVPNFPRDE</sequence>
<name>A0AAJ0AF15_9PEZI</name>
<evidence type="ECO:0000256" key="1">
    <source>
        <dbReference type="SAM" id="MobiDB-lite"/>
    </source>
</evidence>
<reference evidence="2" key="1">
    <citation type="submission" date="2021-06" db="EMBL/GenBank/DDBJ databases">
        <title>Comparative genomics, transcriptomics and evolutionary studies reveal genomic signatures of adaptation to plant cell wall in hemibiotrophic fungi.</title>
        <authorList>
            <consortium name="DOE Joint Genome Institute"/>
            <person name="Baroncelli R."/>
            <person name="Diaz J.F."/>
            <person name="Benocci T."/>
            <person name="Peng M."/>
            <person name="Battaglia E."/>
            <person name="Haridas S."/>
            <person name="Andreopoulos W."/>
            <person name="Labutti K."/>
            <person name="Pangilinan J."/>
            <person name="Floch G.L."/>
            <person name="Makela M.R."/>
            <person name="Henrissat B."/>
            <person name="Grigoriev I.V."/>
            <person name="Crouch J.A."/>
            <person name="De Vries R.P."/>
            <person name="Sukno S.A."/>
            <person name="Thon M.R."/>
        </authorList>
    </citation>
    <scope>NUCLEOTIDE SEQUENCE</scope>
    <source>
        <strain evidence="2">CBS 193.32</strain>
    </source>
</reference>
<dbReference type="EMBL" id="JAHMHR010000036">
    <property type="protein sequence ID" value="KAK1672701.1"/>
    <property type="molecule type" value="Genomic_DNA"/>
</dbReference>
<comment type="caution">
    <text evidence="2">The sequence shown here is derived from an EMBL/GenBank/DDBJ whole genome shotgun (WGS) entry which is preliminary data.</text>
</comment>
<organism evidence="2 3">
    <name type="scientific">Colletotrichum godetiae</name>
    <dbReference type="NCBI Taxonomy" id="1209918"/>
    <lineage>
        <taxon>Eukaryota</taxon>
        <taxon>Fungi</taxon>
        <taxon>Dikarya</taxon>
        <taxon>Ascomycota</taxon>
        <taxon>Pezizomycotina</taxon>
        <taxon>Sordariomycetes</taxon>
        <taxon>Hypocreomycetidae</taxon>
        <taxon>Glomerellales</taxon>
        <taxon>Glomerellaceae</taxon>
        <taxon>Colletotrichum</taxon>
        <taxon>Colletotrichum acutatum species complex</taxon>
    </lineage>
</organism>
<evidence type="ECO:0000313" key="2">
    <source>
        <dbReference type="EMBL" id="KAK1672701.1"/>
    </source>
</evidence>